<dbReference type="Pfam" id="PF01925">
    <property type="entry name" value="TauE"/>
    <property type="match status" value="1"/>
</dbReference>
<dbReference type="PANTHER" id="PTHR43701:SF2">
    <property type="entry name" value="MEMBRANE TRANSPORTER PROTEIN YJNA-RELATED"/>
    <property type="match status" value="1"/>
</dbReference>
<dbReference type="PANTHER" id="PTHR43701">
    <property type="entry name" value="MEMBRANE TRANSPORTER PROTEIN MJ0441-RELATED"/>
    <property type="match status" value="1"/>
</dbReference>
<keyword evidence="3 6" id="KW-0812">Transmembrane</keyword>
<organism evidence="7 8">
    <name type="scientific">Psychracetigena formicireducens</name>
    <dbReference type="NCBI Taxonomy" id="2986056"/>
    <lineage>
        <taxon>Bacteria</taxon>
        <taxon>Bacillati</taxon>
        <taxon>Candidatus Lithacetigenota</taxon>
        <taxon>Candidatus Psychracetigena</taxon>
    </lineage>
</organism>
<dbReference type="Proteomes" id="UP000811545">
    <property type="component" value="Unassembled WGS sequence"/>
</dbReference>
<keyword evidence="6" id="KW-1003">Cell membrane</keyword>
<evidence type="ECO:0000256" key="4">
    <source>
        <dbReference type="ARBA" id="ARBA00022989"/>
    </source>
</evidence>
<keyword evidence="4 6" id="KW-1133">Transmembrane helix</keyword>
<protein>
    <recommendedName>
        <fullName evidence="6">Probable membrane transporter protein</fullName>
    </recommendedName>
</protein>
<keyword evidence="5 6" id="KW-0472">Membrane</keyword>
<reference evidence="7 8" key="1">
    <citation type="journal article" date="2021" name="bioRxiv">
        <title>Unique metabolic strategies in Hadean analogues reveal hints for primordial physiology.</title>
        <authorList>
            <person name="Nobu M.K."/>
            <person name="Nakai R."/>
            <person name="Tamazawa S."/>
            <person name="Mori H."/>
            <person name="Toyoda A."/>
            <person name="Ijiri A."/>
            <person name="Suzuki S."/>
            <person name="Kurokawa K."/>
            <person name="Kamagata Y."/>
            <person name="Tamaki H."/>
        </authorList>
    </citation>
    <scope>NUCLEOTIDE SEQUENCE [LARGE SCALE GENOMIC DNA]</scope>
    <source>
        <strain evidence="7">BS525</strain>
    </source>
</reference>
<feature type="transmembrane region" description="Helical" evidence="6">
    <location>
        <begin position="6"/>
        <end position="35"/>
    </location>
</feature>
<gene>
    <name evidence="7" type="ORF">DDT42_00247</name>
</gene>
<evidence type="ECO:0000256" key="3">
    <source>
        <dbReference type="ARBA" id="ARBA00022692"/>
    </source>
</evidence>
<name>A0A9E2BF06_PSYF1</name>
<dbReference type="GO" id="GO:0005886">
    <property type="term" value="C:plasma membrane"/>
    <property type="evidence" value="ECO:0007669"/>
    <property type="project" value="UniProtKB-SubCell"/>
</dbReference>
<evidence type="ECO:0000313" key="8">
    <source>
        <dbReference type="Proteomes" id="UP000811545"/>
    </source>
</evidence>
<dbReference type="EMBL" id="QLTW01000007">
    <property type="protein sequence ID" value="MBT9144406.1"/>
    <property type="molecule type" value="Genomic_DNA"/>
</dbReference>
<proteinExistence type="inferred from homology"/>
<comment type="caution">
    <text evidence="7">The sequence shown here is derived from an EMBL/GenBank/DDBJ whole genome shotgun (WGS) entry which is preliminary data.</text>
</comment>
<evidence type="ECO:0000256" key="6">
    <source>
        <dbReference type="RuleBase" id="RU363041"/>
    </source>
</evidence>
<evidence type="ECO:0000256" key="2">
    <source>
        <dbReference type="ARBA" id="ARBA00009142"/>
    </source>
</evidence>
<comment type="subcellular location">
    <subcellularLocation>
        <location evidence="6">Cell membrane</location>
        <topology evidence="6">Multi-pass membrane protein</topology>
    </subcellularLocation>
    <subcellularLocation>
        <location evidence="1">Membrane</location>
        <topology evidence="1">Multi-pass membrane protein</topology>
    </subcellularLocation>
</comment>
<feature type="transmembrane region" description="Helical" evidence="6">
    <location>
        <begin position="70"/>
        <end position="91"/>
    </location>
</feature>
<dbReference type="AlphaFoldDB" id="A0A9E2BF06"/>
<accession>A0A9E2BF06</accession>
<evidence type="ECO:0000256" key="5">
    <source>
        <dbReference type="ARBA" id="ARBA00023136"/>
    </source>
</evidence>
<dbReference type="InterPro" id="IPR002781">
    <property type="entry name" value="TM_pro_TauE-like"/>
</dbReference>
<sequence length="118" mass="12603">MNPLFILLGLVAGTLGGLIGVGGGVIIVPSLIYFFGFSQHQAQGTSLAVFVLPVGLLAAYTYFRQGNLDIKAAALICIGVFLGMLFGAKIANLLPSEVLKKVFGFFFLLVSLRMLFFK</sequence>
<evidence type="ECO:0000313" key="7">
    <source>
        <dbReference type="EMBL" id="MBT9144406.1"/>
    </source>
</evidence>
<feature type="transmembrane region" description="Helical" evidence="6">
    <location>
        <begin position="98"/>
        <end position="116"/>
    </location>
</feature>
<feature type="transmembrane region" description="Helical" evidence="6">
    <location>
        <begin position="47"/>
        <end position="64"/>
    </location>
</feature>
<comment type="similarity">
    <text evidence="2 6">Belongs to the 4-toluene sulfonate uptake permease (TSUP) (TC 2.A.102) family.</text>
</comment>
<evidence type="ECO:0000256" key="1">
    <source>
        <dbReference type="ARBA" id="ARBA00004141"/>
    </source>
</evidence>
<dbReference type="InterPro" id="IPR051598">
    <property type="entry name" value="TSUP/Inactive_protease-like"/>
</dbReference>